<dbReference type="AlphaFoldDB" id="A0A8D8ND54"/>
<name>A0A8D8ND54_CULPI</name>
<reference evidence="1" key="1">
    <citation type="submission" date="2021-05" db="EMBL/GenBank/DDBJ databases">
        <authorList>
            <person name="Alioto T."/>
            <person name="Alioto T."/>
            <person name="Gomez Garrido J."/>
        </authorList>
    </citation>
    <scope>NUCLEOTIDE SEQUENCE</scope>
</reference>
<protein>
    <submittedName>
        <fullName evidence="1">(northern house mosquito) hypothetical protein</fullName>
    </submittedName>
</protein>
<accession>A0A8D8ND54</accession>
<dbReference type="EMBL" id="HBUE01265056">
    <property type="protein sequence ID" value="CAG6560977.1"/>
    <property type="molecule type" value="Transcribed_RNA"/>
</dbReference>
<sequence>MRLSGGAGRESAIFYAEGVRRATSMWQHLILVCSALRQVQLSCWRSVLDYPDPGLLIVFRCPVTDNSGGSLVRFGGNCNQLTAGAIAKLGKLFRVLYGA</sequence>
<organism evidence="1">
    <name type="scientific">Culex pipiens</name>
    <name type="common">House mosquito</name>
    <dbReference type="NCBI Taxonomy" id="7175"/>
    <lineage>
        <taxon>Eukaryota</taxon>
        <taxon>Metazoa</taxon>
        <taxon>Ecdysozoa</taxon>
        <taxon>Arthropoda</taxon>
        <taxon>Hexapoda</taxon>
        <taxon>Insecta</taxon>
        <taxon>Pterygota</taxon>
        <taxon>Neoptera</taxon>
        <taxon>Endopterygota</taxon>
        <taxon>Diptera</taxon>
        <taxon>Nematocera</taxon>
        <taxon>Culicoidea</taxon>
        <taxon>Culicidae</taxon>
        <taxon>Culicinae</taxon>
        <taxon>Culicini</taxon>
        <taxon>Culex</taxon>
        <taxon>Culex</taxon>
    </lineage>
</organism>
<proteinExistence type="predicted"/>
<evidence type="ECO:0000313" key="1">
    <source>
        <dbReference type="EMBL" id="CAG6560977.1"/>
    </source>
</evidence>